<proteinExistence type="inferred from homology"/>
<protein>
    <recommendedName>
        <fullName evidence="9">Lipoprotein signal peptidase</fullName>
        <ecNumber evidence="9">3.4.23.36</ecNumber>
    </recommendedName>
    <alternativeName>
        <fullName evidence="9">Prolipoprotein signal peptidase</fullName>
    </alternativeName>
    <alternativeName>
        <fullName evidence="9">Signal peptidase II</fullName>
        <shortName evidence="9">SPase II</shortName>
    </alternativeName>
</protein>
<evidence type="ECO:0000256" key="8">
    <source>
        <dbReference type="ARBA" id="ARBA00023136"/>
    </source>
</evidence>
<keyword evidence="6 9" id="KW-0378">Hydrolase</keyword>
<dbReference type="EC" id="3.4.23.36" evidence="9"/>
<feature type="transmembrane region" description="Helical" evidence="9">
    <location>
        <begin position="121"/>
        <end position="138"/>
    </location>
</feature>
<evidence type="ECO:0000256" key="6">
    <source>
        <dbReference type="ARBA" id="ARBA00022801"/>
    </source>
</evidence>
<keyword evidence="5 9" id="KW-0064">Aspartyl protease</keyword>
<dbReference type="GO" id="GO:0004190">
    <property type="term" value="F:aspartic-type endopeptidase activity"/>
    <property type="evidence" value="ECO:0007669"/>
    <property type="project" value="UniProtKB-UniRule"/>
</dbReference>
<evidence type="ECO:0000256" key="1">
    <source>
        <dbReference type="ARBA" id="ARBA00006139"/>
    </source>
</evidence>
<evidence type="ECO:0000256" key="4">
    <source>
        <dbReference type="ARBA" id="ARBA00022692"/>
    </source>
</evidence>
<evidence type="ECO:0000256" key="9">
    <source>
        <dbReference type="HAMAP-Rule" id="MF_00161"/>
    </source>
</evidence>
<dbReference type="HAMAP" id="MF_00161">
    <property type="entry name" value="LspA"/>
    <property type="match status" value="1"/>
</dbReference>
<dbReference type="AlphaFoldDB" id="A0A0C2V216"/>
<evidence type="ECO:0000256" key="7">
    <source>
        <dbReference type="ARBA" id="ARBA00022989"/>
    </source>
</evidence>
<comment type="caution">
    <text evidence="11">The sequence shown here is derived from an EMBL/GenBank/DDBJ whole genome shotgun (WGS) entry which is preliminary data.</text>
</comment>
<keyword evidence="7 9" id="KW-1133">Transmembrane helix</keyword>
<keyword evidence="11" id="KW-0449">Lipoprotein</keyword>
<evidence type="ECO:0000256" key="10">
    <source>
        <dbReference type="RuleBase" id="RU004181"/>
    </source>
</evidence>
<feature type="transmembrane region" description="Helical" evidence="9">
    <location>
        <begin position="83"/>
        <end position="101"/>
    </location>
</feature>
<dbReference type="Proteomes" id="UP000031971">
    <property type="component" value="Unassembled WGS sequence"/>
</dbReference>
<comment type="similarity">
    <text evidence="1 9 10">Belongs to the peptidase A8 family.</text>
</comment>
<feature type="transmembrane region" description="Helical" evidence="9">
    <location>
        <begin position="53"/>
        <end position="71"/>
    </location>
</feature>
<evidence type="ECO:0000313" key="12">
    <source>
        <dbReference type="Proteomes" id="UP000031971"/>
    </source>
</evidence>
<dbReference type="GO" id="GO:0005886">
    <property type="term" value="C:plasma membrane"/>
    <property type="evidence" value="ECO:0007669"/>
    <property type="project" value="UniProtKB-SubCell"/>
</dbReference>
<dbReference type="PANTHER" id="PTHR33695:SF1">
    <property type="entry name" value="LIPOPROTEIN SIGNAL PEPTIDASE"/>
    <property type="match status" value="1"/>
</dbReference>
<sequence>MGVAGVDLVMKRAMEGILADSSIPLLPILSLSLGYNTGVSFGMFADPGGWQRWPLVVLSVVIVMGLVVWLTRLPSTGEIASKMALALIVGGAAGNAADRAAFGHVTDFILLHWRSWSWPTFNFADIAISAGAVLLVAVSRHRQPDTISEQRTNP</sequence>
<feature type="active site" evidence="9">
    <location>
        <position position="107"/>
    </location>
</feature>
<keyword evidence="2 9" id="KW-1003">Cell membrane</keyword>
<keyword evidence="4 9" id="KW-0812">Transmembrane</keyword>
<accession>A0A0C2V216</accession>
<gene>
    <name evidence="9" type="primary">lspA</name>
    <name evidence="11" type="ORF">CCC_01889</name>
</gene>
<dbReference type="InterPro" id="IPR001872">
    <property type="entry name" value="Peptidase_A8"/>
</dbReference>
<comment type="subcellular location">
    <subcellularLocation>
        <location evidence="9">Cell membrane</location>
        <topology evidence="9">Multi-pass membrane protein</topology>
    </subcellularLocation>
</comment>
<keyword evidence="8 9" id="KW-0472">Membrane</keyword>
<keyword evidence="3 9" id="KW-0645">Protease</keyword>
<dbReference type="NCBIfam" id="TIGR00077">
    <property type="entry name" value="lspA"/>
    <property type="match status" value="1"/>
</dbReference>
<evidence type="ECO:0000256" key="3">
    <source>
        <dbReference type="ARBA" id="ARBA00022670"/>
    </source>
</evidence>
<dbReference type="Pfam" id="PF01252">
    <property type="entry name" value="Peptidase_A8"/>
    <property type="match status" value="1"/>
</dbReference>
<comment type="caution">
    <text evidence="9">Lacks conserved residue(s) required for the propagation of feature annotation.</text>
</comment>
<evidence type="ECO:0000313" key="11">
    <source>
        <dbReference type="EMBL" id="KIL99096.1"/>
    </source>
</evidence>
<organism evidence="11 12">
    <name type="scientific">Paramagnetospirillum magnetotacticum MS-1</name>
    <dbReference type="NCBI Taxonomy" id="272627"/>
    <lineage>
        <taxon>Bacteria</taxon>
        <taxon>Pseudomonadati</taxon>
        <taxon>Pseudomonadota</taxon>
        <taxon>Alphaproteobacteria</taxon>
        <taxon>Rhodospirillales</taxon>
        <taxon>Magnetospirillaceae</taxon>
        <taxon>Paramagnetospirillum</taxon>
    </lineage>
</organism>
<keyword evidence="12" id="KW-1185">Reference proteome</keyword>
<reference evidence="11 12" key="1">
    <citation type="submission" date="2015-01" db="EMBL/GenBank/DDBJ databases">
        <title>Genome Sequence of Magnetospirillum magnetotacticum Strain MS-1.</title>
        <authorList>
            <person name="Marinov G.K."/>
            <person name="Smalley M.D."/>
            <person name="DeSalvo G."/>
        </authorList>
    </citation>
    <scope>NUCLEOTIDE SEQUENCE [LARGE SCALE GENOMIC DNA]</scope>
    <source>
        <strain evidence="11 12">MS-1</strain>
    </source>
</reference>
<evidence type="ECO:0000256" key="5">
    <source>
        <dbReference type="ARBA" id="ARBA00022750"/>
    </source>
</evidence>
<dbReference type="PANTHER" id="PTHR33695">
    <property type="entry name" value="LIPOPROTEIN SIGNAL PEPTIDASE"/>
    <property type="match status" value="1"/>
</dbReference>
<dbReference type="GO" id="GO:0006508">
    <property type="term" value="P:proteolysis"/>
    <property type="evidence" value="ECO:0007669"/>
    <property type="project" value="UniProtKB-KW"/>
</dbReference>
<dbReference type="EMBL" id="JXSL01000026">
    <property type="protein sequence ID" value="KIL99096.1"/>
    <property type="molecule type" value="Genomic_DNA"/>
</dbReference>
<evidence type="ECO:0000256" key="2">
    <source>
        <dbReference type="ARBA" id="ARBA00022475"/>
    </source>
</evidence>
<comment type="function">
    <text evidence="9">This protein specifically catalyzes the removal of signal peptides from prolipoproteins.</text>
</comment>
<feature type="active site" evidence="9">
    <location>
        <position position="125"/>
    </location>
</feature>
<dbReference type="STRING" id="272627.CCC_01889"/>
<name>A0A0C2V216_PARME</name>
<dbReference type="PRINTS" id="PR00781">
    <property type="entry name" value="LIPOSIGPTASE"/>
</dbReference>
<dbReference type="UniPathway" id="UPA00665"/>
<comment type="pathway">
    <text evidence="9">Protein modification; lipoprotein biosynthesis (signal peptide cleavage).</text>
</comment>
<comment type="catalytic activity">
    <reaction evidence="9">
        <text>Release of signal peptides from bacterial membrane prolipoproteins. Hydrolyzes -Xaa-Yaa-Zaa-|-(S,diacylglyceryl)Cys-, in which Xaa is hydrophobic (preferably Leu), and Yaa (Ala or Ser) and Zaa (Gly or Ala) have small, neutral side chains.</text>
        <dbReference type="EC" id="3.4.23.36"/>
    </reaction>
</comment>